<accession>A0A6I7D8U9</accession>
<name>A0A6I7D8U9_9GAMM</name>
<dbReference type="RefSeq" id="WP_109371724.1">
    <property type="nucleotide sequence ID" value="NZ_CAXOLP010000001.1"/>
</dbReference>
<gene>
    <name evidence="1" type="ORF">F1325_03415</name>
</gene>
<evidence type="ECO:0000313" key="2">
    <source>
        <dbReference type="Proteomes" id="UP000464700"/>
    </source>
</evidence>
<reference evidence="1 2" key="1">
    <citation type="submission" date="2019-09" db="EMBL/GenBank/DDBJ databases">
        <title>Emergence of a chromosome-mediated tetracycline resistance gene in Proteus strain.</title>
        <authorList>
            <person name="He D."/>
            <person name="Wang L."/>
        </authorList>
    </citation>
    <scope>NUCLEOTIDE SEQUENCE [LARGE SCALE GENOMIC DNA]</scope>
    <source>
        <strain evidence="1 2">T60</strain>
    </source>
</reference>
<proteinExistence type="predicted"/>
<protein>
    <submittedName>
        <fullName evidence="1">Uncharacterized protein</fullName>
    </submittedName>
</protein>
<evidence type="ECO:0000313" key="1">
    <source>
        <dbReference type="EMBL" id="QHN09568.1"/>
    </source>
</evidence>
<dbReference type="AlphaFoldDB" id="A0A6I7D8U9"/>
<organism evidence="1 2">
    <name type="scientific">Proteus columbae</name>
    <dbReference type="NCBI Taxonomy" id="1987580"/>
    <lineage>
        <taxon>Bacteria</taxon>
        <taxon>Pseudomonadati</taxon>
        <taxon>Pseudomonadota</taxon>
        <taxon>Gammaproteobacteria</taxon>
        <taxon>Enterobacterales</taxon>
        <taxon>Morganellaceae</taxon>
        <taxon>Proteus</taxon>
    </lineage>
</organism>
<keyword evidence="2" id="KW-1185">Reference proteome</keyword>
<sequence>MKTLQYRKNLPKLVTLISMGLATVPAESFRHKQSSLIPNIQYSFASPVSNQLVAIPIDDATEKMSTLAELLNSDLTRLKKEWENHENLFISQHIYEQINKNIKDIDTSLVDIKNVLASCLNNDILKKESILLFGRSLAMYRSVLTEIVLFIEQTHQPLKTTNKKPNVTNAEMQRLIQSEHIKLGLDIPKFHSN</sequence>
<dbReference type="EMBL" id="CP043925">
    <property type="protein sequence ID" value="QHN09568.1"/>
    <property type="molecule type" value="Genomic_DNA"/>
</dbReference>
<dbReference type="KEGG" id="pcol:F1325_03415"/>
<dbReference type="Proteomes" id="UP000464700">
    <property type="component" value="Chromosome"/>
</dbReference>